<proteinExistence type="predicted"/>
<reference evidence="2 3" key="1">
    <citation type="submission" date="2017-06" db="EMBL/GenBank/DDBJ databases">
        <authorList>
            <person name="Kim H.J."/>
            <person name="Triplett B.A."/>
        </authorList>
    </citation>
    <scope>NUCLEOTIDE SEQUENCE [LARGE SCALE GENOMIC DNA]</scope>
</reference>
<organism evidence="2 3">
    <name type="scientific">Agrobacterium phage Atu_ph07</name>
    <dbReference type="NCBI Taxonomy" id="2024264"/>
    <lineage>
        <taxon>Viruses</taxon>
        <taxon>Duplodnaviria</taxon>
        <taxon>Heunggongvirae</taxon>
        <taxon>Uroviricota</taxon>
        <taxon>Caudoviricetes</taxon>
        <taxon>Polybotosvirus</taxon>
        <taxon>Polybotosvirus Atuph07</taxon>
    </lineage>
</organism>
<sequence>MDGIESCPRSFRWQRKSKGNDIGKVGRLKSTISVEKGN</sequence>
<accession>A0A2L0V095</accession>
<evidence type="ECO:0000313" key="2">
    <source>
        <dbReference type="EMBL" id="AUZ95191.1"/>
    </source>
</evidence>
<dbReference type="EMBL" id="MF403008">
    <property type="protein sequence ID" value="AUZ95191.1"/>
    <property type="molecule type" value="Genomic_DNA"/>
</dbReference>
<evidence type="ECO:0000313" key="3">
    <source>
        <dbReference type="Proteomes" id="UP000223025"/>
    </source>
</evidence>
<evidence type="ECO:0000256" key="1">
    <source>
        <dbReference type="SAM" id="MobiDB-lite"/>
    </source>
</evidence>
<dbReference type="Proteomes" id="UP000223025">
    <property type="component" value="Segment"/>
</dbReference>
<name>A0A2L0V095_9CAUD</name>
<keyword evidence="3" id="KW-1185">Reference proteome</keyword>
<feature type="region of interest" description="Disordered" evidence="1">
    <location>
        <begin position="1"/>
        <end position="24"/>
    </location>
</feature>
<dbReference type="KEGG" id="vg:40088435"/>
<protein>
    <submittedName>
        <fullName evidence="2">Uncharacterized protein</fullName>
    </submittedName>
</protein>
<dbReference type="GeneID" id="40088435"/>
<dbReference type="RefSeq" id="YP_009612097.1">
    <property type="nucleotide sequence ID" value="NC_042013.1"/>
</dbReference>